<dbReference type="EMBL" id="CP071872">
    <property type="protein sequence ID" value="UNM13791.1"/>
    <property type="molecule type" value="Genomic_DNA"/>
</dbReference>
<proteinExistence type="predicted"/>
<gene>
    <name evidence="1" type="ORF">J4032_22100</name>
</gene>
<protein>
    <submittedName>
        <fullName evidence="1">Uncharacterized protein</fullName>
    </submittedName>
</protein>
<keyword evidence="2" id="KW-1185">Reference proteome</keyword>
<evidence type="ECO:0000313" key="2">
    <source>
        <dbReference type="Proteomes" id="UP000828924"/>
    </source>
</evidence>
<dbReference type="Proteomes" id="UP000828924">
    <property type="component" value="Chromosome"/>
</dbReference>
<accession>A0ABY3WTG4</accession>
<name>A0ABY3WTG4_9ACTN</name>
<sequence>MSETTPSQPAQREATHFYILTLQGQTRPGAVYVSTFSAAITPPDGWCRAELYRAIYTDLIRTHPDLEGGAQTLFFSLERNQL</sequence>
<dbReference type="RefSeq" id="WP_242332712.1">
    <property type="nucleotide sequence ID" value="NZ_CP071872.1"/>
</dbReference>
<reference evidence="1 2" key="1">
    <citation type="submission" date="2021-03" db="EMBL/GenBank/DDBJ databases">
        <title>Complete genome of Streptomyces formicae strain 1H-GS9 (DSM 100524).</title>
        <authorList>
            <person name="Atanasov K.E."/>
            <person name="Altabella T."/>
            <person name="Ferrer A."/>
        </authorList>
    </citation>
    <scope>NUCLEOTIDE SEQUENCE [LARGE SCALE GENOMIC DNA]</scope>
    <source>
        <strain evidence="1 2">1H-GS9</strain>
    </source>
</reference>
<organism evidence="1 2">
    <name type="scientific">Streptomyces formicae</name>
    <dbReference type="NCBI Taxonomy" id="1616117"/>
    <lineage>
        <taxon>Bacteria</taxon>
        <taxon>Bacillati</taxon>
        <taxon>Actinomycetota</taxon>
        <taxon>Actinomycetes</taxon>
        <taxon>Kitasatosporales</taxon>
        <taxon>Streptomycetaceae</taxon>
        <taxon>Streptomyces</taxon>
    </lineage>
</organism>
<evidence type="ECO:0000313" key="1">
    <source>
        <dbReference type="EMBL" id="UNM13791.1"/>
    </source>
</evidence>